<protein>
    <submittedName>
        <fullName evidence="2">Uncharacterized protein</fullName>
    </submittedName>
</protein>
<keyword evidence="1" id="KW-1133">Transmembrane helix</keyword>
<organism evidence="2 3">
    <name type="scientific">Persicitalea jodogahamensis</name>
    <dbReference type="NCBI Taxonomy" id="402147"/>
    <lineage>
        <taxon>Bacteria</taxon>
        <taxon>Pseudomonadati</taxon>
        <taxon>Bacteroidota</taxon>
        <taxon>Cytophagia</taxon>
        <taxon>Cytophagales</taxon>
        <taxon>Spirosomataceae</taxon>
        <taxon>Persicitalea</taxon>
    </lineage>
</organism>
<dbReference type="AlphaFoldDB" id="A0A8J3D7V6"/>
<gene>
    <name evidence="2" type="ORF">GCM10007390_46850</name>
</gene>
<dbReference type="PROSITE" id="PS51257">
    <property type="entry name" value="PROKAR_LIPOPROTEIN"/>
    <property type="match status" value="1"/>
</dbReference>
<name>A0A8J3D7V6_9BACT</name>
<keyword evidence="1" id="KW-0472">Membrane</keyword>
<sequence>MGRKSIYESFMRIQLEAIVISVLSLAMTIGCVVWCYKKFNERTSVTYIHNHGVTLQVFDDTENQEAILK</sequence>
<dbReference type="EMBL" id="BMXF01000007">
    <property type="protein sequence ID" value="GHB86039.1"/>
    <property type="molecule type" value="Genomic_DNA"/>
</dbReference>
<dbReference type="Proteomes" id="UP000598271">
    <property type="component" value="Unassembled WGS sequence"/>
</dbReference>
<evidence type="ECO:0000313" key="3">
    <source>
        <dbReference type="Proteomes" id="UP000598271"/>
    </source>
</evidence>
<comment type="caution">
    <text evidence="2">The sequence shown here is derived from an EMBL/GenBank/DDBJ whole genome shotgun (WGS) entry which is preliminary data.</text>
</comment>
<keyword evidence="3" id="KW-1185">Reference proteome</keyword>
<evidence type="ECO:0000256" key="1">
    <source>
        <dbReference type="SAM" id="Phobius"/>
    </source>
</evidence>
<feature type="transmembrane region" description="Helical" evidence="1">
    <location>
        <begin position="17"/>
        <end position="36"/>
    </location>
</feature>
<proteinExistence type="predicted"/>
<evidence type="ECO:0000313" key="2">
    <source>
        <dbReference type="EMBL" id="GHB86039.1"/>
    </source>
</evidence>
<accession>A0A8J3D7V6</accession>
<keyword evidence="1" id="KW-0812">Transmembrane</keyword>
<reference evidence="2 3" key="1">
    <citation type="journal article" date="2014" name="Int. J. Syst. Evol. Microbiol.">
        <title>Complete genome sequence of Corynebacterium casei LMG S-19264T (=DSM 44701T), isolated from a smear-ripened cheese.</title>
        <authorList>
            <consortium name="US DOE Joint Genome Institute (JGI-PGF)"/>
            <person name="Walter F."/>
            <person name="Albersmeier A."/>
            <person name="Kalinowski J."/>
            <person name="Ruckert C."/>
        </authorList>
    </citation>
    <scope>NUCLEOTIDE SEQUENCE [LARGE SCALE GENOMIC DNA]</scope>
    <source>
        <strain evidence="2 3">KCTC 12866</strain>
    </source>
</reference>